<dbReference type="InterPro" id="IPR002913">
    <property type="entry name" value="START_lipid-bd_dom"/>
</dbReference>
<feature type="compositionally biased region" description="Low complexity" evidence="1">
    <location>
        <begin position="458"/>
        <end position="468"/>
    </location>
</feature>
<feature type="region of interest" description="Disordered" evidence="1">
    <location>
        <begin position="955"/>
        <end position="1029"/>
    </location>
</feature>
<feature type="region of interest" description="Disordered" evidence="1">
    <location>
        <begin position="325"/>
        <end position="354"/>
    </location>
</feature>
<evidence type="ECO:0000313" key="4">
    <source>
        <dbReference type="Proteomes" id="UP001194696"/>
    </source>
</evidence>
<accession>A0ABQ7K1M9</accession>
<dbReference type="Proteomes" id="UP001194696">
    <property type="component" value="Unassembled WGS sequence"/>
</dbReference>
<feature type="compositionally biased region" description="Basic and acidic residues" evidence="1">
    <location>
        <begin position="338"/>
        <end position="351"/>
    </location>
</feature>
<feature type="region of interest" description="Disordered" evidence="1">
    <location>
        <begin position="1341"/>
        <end position="1361"/>
    </location>
</feature>
<protein>
    <recommendedName>
        <fullName evidence="2">START domain-containing protein</fullName>
    </recommendedName>
</protein>
<dbReference type="CDD" id="cd00177">
    <property type="entry name" value="START"/>
    <property type="match status" value="2"/>
</dbReference>
<feature type="domain" description="START" evidence="2">
    <location>
        <begin position="660"/>
        <end position="846"/>
    </location>
</feature>
<comment type="caution">
    <text evidence="3">The sequence shown here is derived from an EMBL/GenBank/DDBJ whole genome shotgun (WGS) entry which is preliminary data.</text>
</comment>
<feature type="region of interest" description="Disordered" evidence="1">
    <location>
        <begin position="22"/>
        <end position="41"/>
    </location>
</feature>
<proteinExistence type="predicted"/>
<organism evidence="3 4">
    <name type="scientific">Linnemannia gamsii</name>
    <dbReference type="NCBI Taxonomy" id="64522"/>
    <lineage>
        <taxon>Eukaryota</taxon>
        <taxon>Fungi</taxon>
        <taxon>Fungi incertae sedis</taxon>
        <taxon>Mucoromycota</taxon>
        <taxon>Mortierellomycotina</taxon>
        <taxon>Mortierellomycetes</taxon>
        <taxon>Mortierellales</taxon>
        <taxon>Mortierellaceae</taxon>
        <taxon>Linnemannia</taxon>
    </lineage>
</organism>
<feature type="compositionally biased region" description="Polar residues" evidence="1">
    <location>
        <begin position="431"/>
        <end position="448"/>
    </location>
</feature>
<feature type="region of interest" description="Disordered" evidence="1">
    <location>
        <begin position="425"/>
        <end position="541"/>
    </location>
</feature>
<sequence length="1557" mass="169884">MKGPSRSELAIADDNLEWIEQHHRATSRKAPATQKSQQQTLGQNLSQNQLNGNHDFVHSGDESDYAEKNRQSVFYAPDPHKRTKEYHIEQAIGAIKLLKAASKPEGWKKVFRHKSDCIVSQSTGNGDKHPAFKGEHVIRGFRAQDVFSIVGVRKLWDDWYDQLNCVESYDEATNLMYMVMKGNMSSKTRDISMVERIEVERDGTIYFASCSVESSKIPLMSGKVRADIFVAGWIIQPLPSNPPITKVTYVIQTDLLSRLPKFIARRALAKRPLVIATIETHLKKNGVPMVMSNLVSQTTNRHRSLSEPLKPEKFLFAERDSEENVQSGSSFLSPIEPLRPDNHVEELNTKDDTDDEDLQLAMASVSESSTARNSLAPSLLSTRSLAPSIFSPEFLENNAHLGDTAMFGDSVLFGKGGIYENTMRQQDDTSRASNDTNRTQSPQLTQTLAHIPERTRRAPPQAARTLPPETDFRDRHQLASQASMKRIDTPRSNPPPRNAQPSTPEQPVTPTVTLATPPLTPTTSVDGKDATSDSDASLTPKVRIVPRVPKSHTSVDTSLPQRPSSMAFAAYGMRSPSAIMEARRHSTLISRSSSFAPRHSHAVPIRGSPNITLQGMNRSSMIFNSTPNAMKRHSTAPSLDSNRSSIQLTPVIVLPHRHSETARKALAMFKVLASSPEDRWKAVSSDGTFKSYSRVISGAGLPMLRAEGVISGGWTVEQINAVIESSGCRQIWDERFDNLSIAETFNSNEYLFHVALRGIGSLTGRDLAGVTIVDRDPQTAALCNVSTSVLDSTIPEDPGRIRALLELSGWSLRPTFDGQGNTVSVNVTFVIQIDIRGTLPTSVVKSLTASMMTAVSRLNQFMNKSGYPPYASHISGTRLLDTFEPKTGFYELCYKAAPGWTEVRVGRKVYKDGYDFFIKPDDPTVRVELAPDFGGVRIWTTLDHEGQSIIAQVTRKGQNPAGNPAQEPSQPSQPDDEEKGSESDEPSRRKRESYVPRRPRDSRVFESSSPTFGGPSPRKSSSHLKSNDDDDVVELESLEQVDVCSSGDVGGGSELRPHEAAVSSIGRKRRSASFTTLSAFDPNLVVASSSYRPAELPQASMAPKASQESERTGRSRSRSRTPRSLINVPDGTPPPILPRRSSSLSRYSVPLSPPFLSPIDAPPMPIISTFTATSLTQGASLEPISATLADSPTTSITTSSGTTFITSPFSSPTLGPFHIPHYRPVESPMPGCDIFRATEEPQVLELTASANTIESGKKDTKESEPEQVSTITLPSALKKSILQPPAEIHTGSRVADSDIDASTLIARGVIPSISEVLAESSSVDSKSADIKVSLATMSSPLTSPIPAPRTSSLNHRSSNTSISSITRRVTFSPDVIDNSETRTTPLRPRRLSKKKSIPLKASPLAELQNLGTSEAVATSVTEAVKAATIVDVVSSPAVVEVATVAAMRVEVQDDTGYESDEAEFVEAQSELFDDTPDERAAAVAIVVKEDVVDVEAIGRREAEKEQMLVDMKGCYVGHEEVWRTATDSFVSELSMTQVKAVLMLVLVAVYASGLLAM</sequence>
<dbReference type="Gene3D" id="3.30.530.20">
    <property type="match status" value="2"/>
</dbReference>
<dbReference type="PANTHER" id="PTHR19308">
    <property type="entry name" value="PHOSPHATIDYLCHOLINE TRANSFER PROTEIN"/>
    <property type="match status" value="1"/>
</dbReference>
<dbReference type="InterPro" id="IPR023393">
    <property type="entry name" value="START-like_dom_sf"/>
</dbReference>
<dbReference type="PROSITE" id="PS50848">
    <property type="entry name" value="START"/>
    <property type="match status" value="2"/>
</dbReference>
<dbReference type="SMART" id="SM00234">
    <property type="entry name" value="START"/>
    <property type="match status" value="1"/>
</dbReference>
<feature type="region of interest" description="Disordered" evidence="1">
    <location>
        <begin position="1044"/>
        <end position="1068"/>
    </location>
</feature>
<dbReference type="Pfam" id="PF01852">
    <property type="entry name" value="START"/>
    <property type="match status" value="2"/>
</dbReference>
<reference evidence="3 4" key="1">
    <citation type="journal article" date="2020" name="Fungal Divers.">
        <title>Resolving the Mortierellaceae phylogeny through synthesis of multi-gene phylogenetics and phylogenomics.</title>
        <authorList>
            <person name="Vandepol N."/>
            <person name="Liber J."/>
            <person name="Desiro A."/>
            <person name="Na H."/>
            <person name="Kennedy M."/>
            <person name="Barry K."/>
            <person name="Grigoriev I.V."/>
            <person name="Miller A.N."/>
            <person name="O'Donnell K."/>
            <person name="Stajich J.E."/>
            <person name="Bonito G."/>
        </authorList>
    </citation>
    <scope>NUCLEOTIDE SEQUENCE [LARGE SCALE GENOMIC DNA]</scope>
    <source>
        <strain evidence="3 4">AD045</strain>
    </source>
</reference>
<feature type="compositionally biased region" description="Polar residues" evidence="1">
    <location>
        <begin position="955"/>
        <end position="973"/>
    </location>
</feature>
<evidence type="ECO:0000256" key="1">
    <source>
        <dbReference type="SAM" id="MobiDB-lite"/>
    </source>
</evidence>
<dbReference type="InterPro" id="IPR051213">
    <property type="entry name" value="START_lipid_transfer"/>
</dbReference>
<feature type="domain" description="START" evidence="2">
    <location>
        <begin position="100"/>
        <end position="269"/>
    </location>
</feature>
<feature type="compositionally biased region" description="Basic and acidic residues" evidence="1">
    <location>
        <begin position="980"/>
        <end position="1004"/>
    </location>
</feature>
<feature type="region of interest" description="Disordered" evidence="1">
    <location>
        <begin position="1095"/>
        <end position="1145"/>
    </location>
</feature>
<evidence type="ECO:0000259" key="2">
    <source>
        <dbReference type="PROSITE" id="PS50848"/>
    </source>
</evidence>
<dbReference type="PANTHER" id="PTHR19308:SF14">
    <property type="entry name" value="START DOMAIN-CONTAINING PROTEIN"/>
    <property type="match status" value="1"/>
</dbReference>
<dbReference type="EMBL" id="JAAAIM010000391">
    <property type="protein sequence ID" value="KAG0288718.1"/>
    <property type="molecule type" value="Genomic_DNA"/>
</dbReference>
<feature type="compositionally biased region" description="Low complexity" evidence="1">
    <location>
        <begin position="1349"/>
        <end position="1361"/>
    </location>
</feature>
<dbReference type="SUPFAM" id="SSF55961">
    <property type="entry name" value="Bet v1-like"/>
    <property type="match status" value="2"/>
</dbReference>
<evidence type="ECO:0000313" key="3">
    <source>
        <dbReference type="EMBL" id="KAG0288718.1"/>
    </source>
</evidence>
<keyword evidence="4" id="KW-1185">Reference proteome</keyword>
<feature type="compositionally biased region" description="Low complexity" evidence="1">
    <location>
        <begin position="508"/>
        <end position="523"/>
    </location>
</feature>
<name>A0ABQ7K1M9_9FUNG</name>
<gene>
    <name evidence="3" type="ORF">BGZ96_007538</name>
</gene>